<gene>
    <name evidence="2" type="primary">ptsN</name>
    <name evidence="2" type="ORF">M3P05_02885</name>
</gene>
<dbReference type="InterPro" id="IPR051541">
    <property type="entry name" value="PTS_SugarTrans_NitroReg"/>
</dbReference>
<organism evidence="2 3">
    <name type="scientific">Parendozoicomonas callyspongiae</name>
    <dbReference type="NCBI Taxonomy" id="2942213"/>
    <lineage>
        <taxon>Bacteria</taxon>
        <taxon>Pseudomonadati</taxon>
        <taxon>Pseudomonadota</taxon>
        <taxon>Gammaproteobacteria</taxon>
        <taxon>Oceanospirillales</taxon>
        <taxon>Endozoicomonadaceae</taxon>
        <taxon>Parendozoicomonas</taxon>
    </lineage>
</organism>
<proteinExistence type="predicted"/>
<protein>
    <submittedName>
        <fullName evidence="2">PTS IIA-like nitrogen regulatory protein PtsN</fullName>
    </submittedName>
</protein>
<dbReference type="PANTHER" id="PTHR47738:SF1">
    <property type="entry name" value="NITROGEN REGULATORY PROTEIN"/>
    <property type="match status" value="1"/>
</dbReference>
<dbReference type="SUPFAM" id="SSF55804">
    <property type="entry name" value="Phoshotransferase/anion transport protein"/>
    <property type="match status" value="1"/>
</dbReference>
<sequence length="152" mass="16916">MSLRNILAPGHAFYGVQGASKKRTLQYIANLVSERQPKLDAKELFNQLVTREKLGSTGLGNGFALPHCRISGCETPQAVFLRLAEPIDFDAIDKKPVDLVFALVVPEDETEQHLQFLRLIAEQFSNEDLCEALRSATNSEALYRLLTDKVTA</sequence>
<dbReference type="Pfam" id="PF00359">
    <property type="entry name" value="PTS_EIIA_2"/>
    <property type="match status" value="1"/>
</dbReference>
<evidence type="ECO:0000313" key="2">
    <source>
        <dbReference type="EMBL" id="MCL6268896.1"/>
    </source>
</evidence>
<evidence type="ECO:0000313" key="3">
    <source>
        <dbReference type="Proteomes" id="UP001203338"/>
    </source>
</evidence>
<dbReference type="InterPro" id="IPR006320">
    <property type="entry name" value="PTS_Nitro_regul"/>
</dbReference>
<evidence type="ECO:0000259" key="1">
    <source>
        <dbReference type="PROSITE" id="PS51094"/>
    </source>
</evidence>
<comment type="caution">
    <text evidence="2">The sequence shown here is derived from an EMBL/GenBank/DDBJ whole genome shotgun (WGS) entry which is preliminary data.</text>
</comment>
<name>A0ABT0PCB0_9GAMM</name>
<dbReference type="PANTHER" id="PTHR47738">
    <property type="entry name" value="PTS SYSTEM FRUCTOSE-LIKE EIIA COMPONENT-RELATED"/>
    <property type="match status" value="1"/>
</dbReference>
<dbReference type="Gene3D" id="3.40.930.10">
    <property type="entry name" value="Mannitol-specific EII, Chain A"/>
    <property type="match status" value="1"/>
</dbReference>
<reference evidence="2 3" key="1">
    <citation type="submission" date="2022-05" db="EMBL/GenBank/DDBJ databases">
        <authorList>
            <person name="Park J.-S."/>
        </authorList>
    </citation>
    <scope>NUCLEOTIDE SEQUENCE [LARGE SCALE GENOMIC DNA]</scope>
    <source>
        <strain evidence="2 3">2012CJ34-2</strain>
    </source>
</reference>
<dbReference type="EMBL" id="JAMFLX010000003">
    <property type="protein sequence ID" value="MCL6268896.1"/>
    <property type="molecule type" value="Genomic_DNA"/>
</dbReference>
<accession>A0ABT0PCB0</accession>
<dbReference type="InterPro" id="IPR002178">
    <property type="entry name" value="PTS_EIIA_type-2_dom"/>
</dbReference>
<keyword evidence="3" id="KW-1185">Reference proteome</keyword>
<dbReference type="PROSITE" id="PS51094">
    <property type="entry name" value="PTS_EIIA_TYPE_2"/>
    <property type="match status" value="1"/>
</dbReference>
<dbReference type="RefSeq" id="WP_249697731.1">
    <property type="nucleotide sequence ID" value="NZ_JAMFLX010000003.1"/>
</dbReference>
<dbReference type="InterPro" id="IPR016152">
    <property type="entry name" value="PTrfase/Anion_transptr"/>
</dbReference>
<dbReference type="NCBIfam" id="TIGR01419">
    <property type="entry name" value="nitro_reg_IIA"/>
    <property type="match status" value="1"/>
</dbReference>
<dbReference type="Proteomes" id="UP001203338">
    <property type="component" value="Unassembled WGS sequence"/>
</dbReference>
<dbReference type="CDD" id="cd00211">
    <property type="entry name" value="PTS_IIA_fru"/>
    <property type="match status" value="1"/>
</dbReference>
<feature type="domain" description="PTS EIIA type-2" evidence="1">
    <location>
        <begin position="5"/>
        <end position="149"/>
    </location>
</feature>